<comment type="function">
    <text evidence="7">Required for the synthesis of 40S ribosome subunits. Has a role in processing 20S pre-rRNA into the mature 18S rRNA, where it is required for cleavage at the 3' end of the mature 18S rRNA (D-site). Accompanies the 20S pre-rRNA from the nucleus to the cytoplasm.</text>
</comment>
<dbReference type="GO" id="GO:0016787">
    <property type="term" value="F:hydrolase activity"/>
    <property type="evidence" value="ECO:0007669"/>
    <property type="project" value="UniProtKB-KW"/>
</dbReference>
<dbReference type="CDD" id="cd09876">
    <property type="entry name" value="PIN_Nob1-like"/>
    <property type="match status" value="1"/>
</dbReference>
<feature type="compositionally biased region" description="Basic residues" evidence="9">
    <location>
        <begin position="372"/>
        <end position="389"/>
    </location>
</feature>
<evidence type="ECO:0000256" key="2">
    <source>
        <dbReference type="ARBA" id="ARBA00022722"/>
    </source>
</evidence>
<feature type="region of interest" description="Disordered" evidence="9">
    <location>
        <begin position="362"/>
        <end position="389"/>
    </location>
</feature>
<dbReference type="GO" id="GO:0070181">
    <property type="term" value="F:small ribosomal subunit rRNA binding"/>
    <property type="evidence" value="ECO:0007669"/>
    <property type="project" value="EnsemblFungi"/>
</dbReference>
<dbReference type="Gene3D" id="3.40.50.1010">
    <property type="entry name" value="5'-nuclease"/>
    <property type="match status" value="1"/>
</dbReference>
<keyword evidence="13" id="KW-1185">Reference proteome</keyword>
<dbReference type="GO" id="GO:0005730">
    <property type="term" value="C:nucleolus"/>
    <property type="evidence" value="ECO:0007669"/>
    <property type="project" value="UniProtKB-SubCell"/>
</dbReference>
<feature type="domain" description="Ribonuclease PIN" evidence="11">
    <location>
        <begin position="12"/>
        <end position="98"/>
    </location>
</feature>
<evidence type="ECO:0000313" key="13">
    <source>
        <dbReference type="Proteomes" id="UP000070444"/>
    </source>
</evidence>
<keyword evidence="6 7" id="KW-0539">Nucleus</keyword>
<evidence type="ECO:0000313" key="12">
    <source>
        <dbReference type="EMBL" id="KXN74472.1"/>
    </source>
</evidence>
<accession>A0A137PHL6</accession>
<evidence type="ECO:0000256" key="8">
    <source>
        <dbReference type="PIRSR" id="PIRSR037125-1"/>
    </source>
</evidence>
<keyword evidence="4" id="KW-0378">Hydrolase</keyword>
<evidence type="ECO:0000259" key="10">
    <source>
        <dbReference type="Pfam" id="PF08772"/>
    </source>
</evidence>
<feature type="domain" description="Nin one binding (NOB1) Zn-ribbon-like" evidence="10">
    <location>
        <begin position="244"/>
        <end position="315"/>
    </location>
</feature>
<feature type="region of interest" description="Disordered" evidence="9">
    <location>
        <begin position="112"/>
        <end position="196"/>
    </location>
</feature>
<dbReference type="STRING" id="796925.A0A137PHL6"/>
<evidence type="ECO:0000256" key="1">
    <source>
        <dbReference type="ARBA" id="ARBA00005858"/>
    </source>
</evidence>
<dbReference type="OrthoDB" id="446759at2759"/>
<dbReference type="FunFam" id="3.40.50.1010:FF:000020">
    <property type="entry name" value="20S-pre-rRNA D-site endonuclease NOB1"/>
    <property type="match status" value="1"/>
</dbReference>
<dbReference type="PANTHER" id="PTHR12814:SF2">
    <property type="entry name" value="RNA-BINDING PROTEIN NOB1"/>
    <property type="match status" value="1"/>
</dbReference>
<dbReference type="GO" id="GO:0004521">
    <property type="term" value="F:RNA endonuclease activity"/>
    <property type="evidence" value="ECO:0007669"/>
    <property type="project" value="UniProtKB-UniRule"/>
</dbReference>
<organism evidence="12 13">
    <name type="scientific">Conidiobolus coronatus (strain ATCC 28846 / CBS 209.66 / NRRL 28638)</name>
    <name type="common">Delacroixia coronata</name>
    <dbReference type="NCBI Taxonomy" id="796925"/>
    <lineage>
        <taxon>Eukaryota</taxon>
        <taxon>Fungi</taxon>
        <taxon>Fungi incertae sedis</taxon>
        <taxon>Zoopagomycota</taxon>
        <taxon>Entomophthoromycotina</taxon>
        <taxon>Entomophthoromycetes</taxon>
        <taxon>Entomophthorales</taxon>
        <taxon>Ancylistaceae</taxon>
        <taxon>Conidiobolus</taxon>
    </lineage>
</organism>
<protein>
    <recommendedName>
        <fullName evidence="7">20S-pre-rRNA D-site endonuclease NOB1</fullName>
    </recommendedName>
</protein>
<reference evidence="12 13" key="1">
    <citation type="journal article" date="2015" name="Genome Biol. Evol.">
        <title>Phylogenomic analyses indicate that early fungi evolved digesting cell walls of algal ancestors of land plants.</title>
        <authorList>
            <person name="Chang Y."/>
            <person name="Wang S."/>
            <person name="Sekimoto S."/>
            <person name="Aerts A.L."/>
            <person name="Choi C."/>
            <person name="Clum A."/>
            <person name="LaButti K.M."/>
            <person name="Lindquist E.A."/>
            <person name="Yee Ngan C."/>
            <person name="Ohm R.A."/>
            <person name="Salamov A.A."/>
            <person name="Grigoriev I.V."/>
            <person name="Spatafora J.W."/>
            <person name="Berbee M.L."/>
        </authorList>
    </citation>
    <scope>NUCLEOTIDE SEQUENCE [LARGE SCALE GENOMIC DNA]</scope>
    <source>
        <strain evidence="12 13">NRRL 28638</strain>
    </source>
</reference>
<proteinExistence type="inferred from homology"/>
<dbReference type="GO" id="GO:0030688">
    <property type="term" value="C:preribosome, small subunit precursor"/>
    <property type="evidence" value="ECO:0007669"/>
    <property type="project" value="EnsemblFungi"/>
</dbReference>
<dbReference type="InterPro" id="IPR033411">
    <property type="entry name" value="Ribonuclease_PIN"/>
</dbReference>
<dbReference type="InterPro" id="IPR036283">
    <property type="entry name" value="NOB1_Zf-like_sf"/>
</dbReference>
<dbReference type="GO" id="GO:0000462">
    <property type="term" value="P:maturation of SSU-rRNA from tricistronic rRNA transcript (SSU-rRNA, 5.8S rRNA, LSU-rRNA)"/>
    <property type="evidence" value="ECO:0007669"/>
    <property type="project" value="EnsemblFungi"/>
</dbReference>
<feature type="binding site" evidence="8">
    <location>
        <position position="257"/>
    </location>
    <ligand>
        <name>Zn(2+)</name>
        <dbReference type="ChEBI" id="CHEBI:29105"/>
    </ligand>
</feature>
<dbReference type="InterPro" id="IPR017117">
    <property type="entry name" value="Nob1_euk"/>
</dbReference>
<dbReference type="Pfam" id="PF17146">
    <property type="entry name" value="PIN_6"/>
    <property type="match status" value="1"/>
</dbReference>
<dbReference type="Gene3D" id="6.20.210.10">
    <property type="entry name" value="Nin one binding (NOB1), Zn-ribbon-like"/>
    <property type="match status" value="1"/>
</dbReference>
<comment type="similarity">
    <text evidence="1 7">Belongs to the NOB1 family.</text>
</comment>
<evidence type="ECO:0000256" key="4">
    <source>
        <dbReference type="ARBA" id="ARBA00022801"/>
    </source>
</evidence>
<feature type="binding site" evidence="8">
    <location>
        <position position="269"/>
    </location>
    <ligand>
        <name>Zn(2+)</name>
        <dbReference type="ChEBI" id="CHEBI:29105"/>
    </ligand>
</feature>
<name>A0A137PHL6_CONC2</name>
<comment type="subcellular location">
    <subcellularLocation>
        <location evidence="7">Nucleus</location>
        <location evidence="7">Nucleolus</location>
    </subcellularLocation>
</comment>
<feature type="compositionally biased region" description="Acidic residues" evidence="9">
    <location>
        <begin position="122"/>
        <end position="148"/>
    </location>
</feature>
<dbReference type="InterPro" id="IPR039907">
    <property type="entry name" value="NOB1"/>
</dbReference>
<dbReference type="GO" id="GO:0046872">
    <property type="term" value="F:metal ion binding"/>
    <property type="evidence" value="ECO:0007669"/>
    <property type="project" value="UniProtKB-UniRule"/>
</dbReference>
<feature type="compositionally biased region" description="Acidic residues" evidence="9">
    <location>
        <begin position="163"/>
        <end position="186"/>
    </location>
</feature>
<feature type="binding site" evidence="8">
    <location>
        <position position="254"/>
    </location>
    <ligand>
        <name>Zn(2+)</name>
        <dbReference type="ChEBI" id="CHEBI:29105"/>
    </ligand>
</feature>
<dbReference type="EMBL" id="KQ964423">
    <property type="protein sequence ID" value="KXN74472.1"/>
    <property type="molecule type" value="Genomic_DNA"/>
</dbReference>
<keyword evidence="12" id="KW-0255">Endonuclease</keyword>
<keyword evidence="2" id="KW-0540">Nuclease</keyword>
<dbReference type="GO" id="GO:0005737">
    <property type="term" value="C:cytoplasm"/>
    <property type="evidence" value="ECO:0007669"/>
    <property type="project" value="EnsemblFungi"/>
</dbReference>
<dbReference type="PANTHER" id="PTHR12814">
    <property type="entry name" value="RNA-BINDING PROTEIN NOB1"/>
    <property type="match status" value="1"/>
</dbReference>
<evidence type="ECO:0000259" key="11">
    <source>
        <dbReference type="Pfam" id="PF17146"/>
    </source>
</evidence>
<dbReference type="AlphaFoldDB" id="A0A137PHL6"/>
<keyword evidence="5 7" id="KW-0862">Zinc</keyword>
<feature type="binding site" evidence="8">
    <location>
        <position position="272"/>
    </location>
    <ligand>
        <name>Zn(2+)</name>
        <dbReference type="ChEBI" id="CHEBI:29105"/>
    </ligand>
</feature>
<dbReference type="OMA" id="DYAMQNT"/>
<dbReference type="Pfam" id="PF08772">
    <property type="entry name" value="Zn_ribbon_NOB1"/>
    <property type="match status" value="1"/>
</dbReference>
<dbReference type="GO" id="GO:0043248">
    <property type="term" value="P:proteasome assembly"/>
    <property type="evidence" value="ECO:0007669"/>
    <property type="project" value="EnsemblFungi"/>
</dbReference>
<evidence type="ECO:0000256" key="6">
    <source>
        <dbReference type="ARBA" id="ARBA00023242"/>
    </source>
</evidence>
<evidence type="ECO:0000256" key="3">
    <source>
        <dbReference type="ARBA" id="ARBA00022723"/>
    </source>
</evidence>
<dbReference type="Proteomes" id="UP000070444">
    <property type="component" value="Unassembled WGS sequence"/>
</dbReference>
<keyword evidence="3 7" id="KW-0479">Metal-binding</keyword>
<dbReference type="SUPFAM" id="SSF144206">
    <property type="entry name" value="NOB1 zinc finger-like"/>
    <property type="match status" value="1"/>
</dbReference>
<gene>
    <name evidence="12" type="ORF">CONCODRAFT_81058</name>
</gene>
<evidence type="ECO:0000256" key="7">
    <source>
        <dbReference type="PIRNR" id="PIRNR037125"/>
    </source>
</evidence>
<evidence type="ECO:0000256" key="9">
    <source>
        <dbReference type="SAM" id="MobiDB-lite"/>
    </source>
</evidence>
<dbReference type="InterPro" id="IPR014881">
    <property type="entry name" value="NOB1_Zn-bd"/>
</dbReference>
<dbReference type="PIRSF" id="PIRSF037125">
    <property type="entry name" value="D-site_20S_pre-rRNA_nuclease"/>
    <property type="match status" value="1"/>
</dbReference>
<sequence length="389" mass="44954">MEGIISKPVDNLVIDSKALIVGGLKLKDKAQNYYTIEEVFKEVRHKQAREELNLLPFELKVRVPSEEAMKMVVEFTKKTGDFNILSKVDLRILALTLTIENEVNGLNHIRKSPIPIQNNLNNEEDEDEDEELEDEVEGEDENVDESKEEEITSKLEDLNVNGEEAEVNQEQDESAQVEDEDDDEDGWITPSNLKSKIQKEFDLPEEEDSNRPSVKVACITGDYAMQRVLLQMNMNLFSMDGEHIKRINNFVMRCHACYQITTDLSKQFCPKCGGNTLMRTTTSIDQNGNMTYYLKKNFKYRLRGTKYSIPNPKGGHKNKDLILREDTPHYQRRLAYNNRRKEQDLFDPDFIPEILVGRDSNRFDPSSLTIGHGRKNPNQAKRRTGRKKH</sequence>
<evidence type="ECO:0000256" key="5">
    <source>
        <dbReference type="ARBA" id="ARBA00022833"/>
    </source>
</evidence>